<dbReference type="GO" id="GO:0016491">
    <property type="term" value="F:oxidoreductase activity"/>
    <property type="evidence" value="ECO:0007669"/>
    <property type="project" value="InterPro"/>
</dbReference>
<gene>
    <name evidence="4" type="ORF">BDD41_3828</name>
</gene>
<dbReference type="Pfam" id="PF08021">
    <property type="entry name" value="FAD_binding_9"/>
    <property type="match status" value="1"/>
</dbReference>
<evidence type="ECO:0000256" key="2">
    <source>
        <dbReference type="SAM" id="MobiDB-lite"/>
    </source>
</evidence>
<dbReference type="SUPFAM" id="SSF63380">
    <property type="entry name" value="Riboflavin synthase domain-like"/>
    <property type="match status" value="1"/>
</dbReference>
<evidence type="ECO:0000259" key="3">
    <source>
        <dbReference type="PROSITE" id="PS51384"/>
    </source>
</evidence>
<dbReference type="Gene3D" id="2.40.30.10">
    <property type="entry name" value="Translation factors"/>
    <property type="match status" value="1"/>
</dbReference>
<dbReference type="InterPro" id="IPR039374">
    <property type="entry name" value="SIP_fam"/>
</dbReference>
<reference evidence="4 5" key="1">
    <citation type="submission" date="2018-08" db="EMBL/GenBank/DDBJ databases">
        <title>Genomic Encyclopedia of Archaeal and Bacterial Type Strains, Phase II (KMG-II): from individual species to whole genera.</title>
        <authorList>
            <person name="Goeker M."/>
        </authorList>
    </citation>
    <scope>NUCLEOTIDE SEQUENCE [LARGE SCALE GENOMIC DNA]</scope>
    <source>
        <strain evidence="4 5">DSM 17099</strain>
    </source>
</reference>
<dbReference type="Gene3D" id="3.40.50.80">
    <property type="entry name" value="Nucleotide-binding domain of ferredoxin-NADP reductase (FNR) module"/>
    <property type="match status" value="1"/>
</dbReference>
<evidence type="ECO:0000256" key="1">
    <source>
        <dbReference type="ARBA" id="ARBA00035644"/>
    </source>
</evidence>
<dbReference type="RefSeq" id="WP_181180867.1">
    <property type="nucleotide sequence ID" value="NZ_CP038197.1"/>
</dbReference>
<feature type="region of interest" description="Disordered" evidence="2">
    <location>
        <begin position="1"/>
        <end position="20"/>
    </location>
</feature>
<protein>
    <submittedName>
        <fullName evidence="4">NADPH-dependent ferric siderophore reductase</fullName>
    </submittedName>
</protein>
<comment type="caution">
    <text evidence="4">The sequence shown here is derived from an EMBL/GenBank/DDBJ whole genome shotgun (WGS) entry which is preliminary data.</text>
</comment>
<dbReference type="Pfam" id="PF04954">
    <property type="entry name" value="SIP"/>
    <property type="match status" value="1"/>
</dbReference>
<sequence>MASPNTESVEDPDDLLSQQDHMRDMDRVQLEVAEIRRPFPSVARVVGRIDAADPAAWLPANLAVRIEVETPQDQRPVSRIYTVRSFEPASGTVEIDFVLHDDDSPAMRWLKAARAGTRAWMIGPRQHLVPGHAPGKRAAIFADETAIPAVHAILGAWPQGTPGSLWIETAERGAFEELPRLPGIDYYLIRRDRPAGTTGALLAAARNAITTPKGWTLWAAGERQEMRDLRSHFRALGLAREDVRVFGYWKHGASSSEIDRIRLREYAEIRKRGLRLEDLDDAELPI</sequence>
<dbReference type="InterPro" id="IPR013113">
    <property type="entry name" value="SIP_FAD-bd"/>
</dbReference>
<dbReference type="PANTHER" id="PTHR30157">
    <property type="entry name" value="FERRIC REDUCTASE, NADPH-DEPENDENT"/>
    <property type="match status" value="1"/>
</dbReference>
<feature type="domain" description="FAD-binding FR-type" evidence="3">
    <location>
        <begin position="25"/>
        <end position="131"/>
    </location>
</feature>
<dbReference type="PROSITE" id="PS51384">
    <property type="entry name" value="FAD_FR"/>
    <property type="match status" value="1"/>
</dbReference>
<proteinExistence type="inferred from homology"/>
<dbReference type="InterPro" id="IPR039261">
    <property type="entry name" value="FNR_nucleotide-bd"/>
</dbReference>
<name>A0A3D9XDW7_PARVE</name>
<dbReference type="InterPro" id="IPR007037">
    <property type="entry name" value="SIP_rossman_dom"/>
</dbReference>
<accession>A0A3D9XDW7</accession>
<evidence type="ECO:0000313" key="4">
    <source>
        <dbReference type="EMBL" id="REF68756.1"/>
    </source>
</evidence>
<dbReference type="Proteomes" id="UP000256941">
    <property type="component" value="Unassembled WGS sequence"/>
</dbReference>
<dbReference type="InterPro" id="IPR017938">
    <property type="entry name" value="Riboflavin_synthase-like_b-brl"/>
</dbReference>
<dbReference type="EMBL" id="QTUJ01000003">
    <property type="protein sequence ID" value="REF68756.1"/>
    <property type="molecule type" value="Genomic_DNA"/>
</dbReference>
<dbReference type="AlphaFoldDB" id="A0A3D9XDW7"/>
<dbReference type="InterPro" id="IPR017927">
    <property type="entry name" value="FAD-bd_FR_type"/>
</dbReference>
<dbReference type="CDD" id="cd06193">
    <property type="entry name" value="siderophore_interacting"/>
    <property type="match status" value="1"/>
</dbReference>
<comment type="similarity">
    <text evidence="1">Belongs to the SIP oxidoreductase family.</text>
</comment>
<evidence type="ECO:0000313" key="5">
    <source>
        <dbReference type="Proteomes" id="UP000256941"/>
    </source>
</evidence>
<organism evidence="4 5">
    <name type="scientific">Paracoccus versutus</name>
    <name type="common">Thiobacillus versutus</name>
    <dbReference type="NCBI Taxonomy" id="34007"/>
    <lineage>
        <taxon>Bacteria</taxon>
        <taxon>Pseudomonadati</taxon>
        <taxon>Pseudomonadota</taxon>
        <taxon>Alphaproteobacteria</taxon>
        <taxon>Rhodobacterales</taxon>
        <taxon>Paracoccaceae</taxon>
        <taxon>Paracoccus</taxon>
    </lineage>
</organism>
<dbReference type="PANTHER" id="PTHR30157:SF0">
    <property type="entry name" value="NADPH-DEPENDENT FERRIC-CHELATE REDUCTASE"/>
    <property type="match status" value="1"/>
</dbReference>